<keyword evidence="19" id="KW-1185">Reference proteome</keyword>
<dbReference type="EMBL" id="JBHRSL010000010">
    <property type="protein sequence ID" value="MFC3052159.1"/>
    <property type="molecule type" value="Genomic_DNA"/>
</dbReference>
<evidence type="ECO:0000256" key="5">
    <source>
        <dbReference type="ARBA" id="ARBA00022723"/>
    </source>
</evidence>
<dbReference type="PANTHER" id="PTHR21000">
    <property type="entry name" value="DIHYDROXY-ACID DEHYDRATASE DAD"/>
    <property type="match status" value="1"/>
</dbReference>
<feature type="active site" description="Proton acceptor" evidence="15">
    <location>
        <position position="477"/>
    </location>
</feature>
<dbReference type="GO" id="GO:0004160">
    <property type="term" value="F:dihydroxy-acid dehydratase activity"/>
    <property type="evidence" value="ECO:0007669"/>
    <property type="project" value="UniProtKB-EC"/>
</dbReference>
<organism evidence="18 19">
    <name type="scientific">Kordiimonas pumila</name>
    <dbReference type="NCBI Taxonomy" id="2161677"/>
    <lineage>
        <taxon>Bacteria</taxon>
        <taxon>Pseudomonadati</taxon>
        <taxon>Pseudomonadota</taxon>
        <taxon>Alphaproteobacteria</taxon>
        <taxon>Kordiimonadales</taxon>
        <taxon>Kordiimonadaceae</taxon>
        <taxon>Kordiimonas</taxon>
    </lineage>
</organism>
<sequence>MTKRDTKGQPLPSNIITEGVDRAPHRAFLRAMGHGNTEIEQPFAGVISTGGTVTPCSMSLAPQVAAAVKGLVAGGVTPFEFSTITVADSMSMNHKGMRYSLVSRELIADSIEAVASAHAYDGLIGFAACDKTLPGIMMGMLRVNRPSIFMYGGAALPGRWRGKDIGIVDVYEGVGSVYAGDMTQEDLSSLEQVGVPTVGSCAGQFTANTMAMAAEAMGLALPNTAMIPAVASVRLERARDAGKRLAQLIYEGGPLPRALVTRESLENAAAAVAATGGSTNAALHLPAIAYEAGVEFTLDDIAKIFDRTPLLADLKPGGRYWAKDLYEVGGVPSVLKAMLEAGALNENCPTVDGRTIGEIADAAQAPDGEVVRRSDNPIAPTGGVIVLSGTLAPEGALLKVAGLKHLKHQGPARVFESEEDAVEAVRARQYQAGDVLIIRNEGPKGGPGMREMLGVTALIYGQGMGEKVALITDGRFSGATRGMCIGHVGPEAVAKGAIGLLKDGDIINIDAVARTLDVLVPAEELETRKAGQTTQEERLSPTLKKYAKLVGSARLGAVTH</sequence>
<name>A0ABV7D4T7_9PROT</name>
<comment type="function">
    <text evidence="15">Functions in the biosynthesis of branched-chain amino acids. Catalyzes the dehydration of (2R,3R)-2,3-dihydroxy-3-methylpentanoate (2,3-dihydroxy-3-methylvalerate) into 2-oxo-3-methylpentanoate (2-oxo-3-methylvalerate) and of (2R)-2,3-dihydroxy-3-methylbutanoate (2,3-dihydroxyisovalerate) into 2-oxo-3-methylbutanoate (2-oxoisovalerate), the penultimate precursor to L-isoleucine and L-valine, respectively.</text>
</comment>
<evidence type="ECO:0000256" key="8">
    <source>
        <dbReference type="ARBA" id="ARBA00023014"/>
    </source>
</evidence>
<dbReference type="NCBIfam" id="NF002068">
    <property type="entry name" value="PRK00911.1"/>
    <property type="match status" value="1"/>
</dbReference>
<evidence type="ECO:0000259" key="17">
    <source>
        <dbReference type="Pfam" id="PF24877"/>
    </source>
</evidence>
<dbReference type="Pfam" id="PF24877">
    <property type="entry name" value="ILV_EDD_C"/>
    <property type="match status" value="1"/>
</dbReference>
<dbReference type="PANTHER" id="PTHR21000:SF5">
    <property type="entry name" value="DIHYDROXY-ACID DEHYDRATASE, MITOCHONDRIAL"/>
    <property type="match status" value="1"/>
</dbReference>
<dbReference type="HAMAP" id="MF_00012">
    <property type="entry name" value="IlvD"/>
    <property type="match status" value="1"/>
</dbReference>
<dbReference type="PROSITE" id="PS00886">
    <property type="entry name" value="ILVD_EDD_1"/>
    <property type="match status" value="1"/>
</dbReference>
<evidence type="ECO:0000256" key="12">
    <source>
        <dbReference type="ARBA" id="ARBA00029436"/>
    </source>
</evidence>
<dbReference type="SUPFAM" id="SSF52016">
    <property type="entry name" value="LeuD/IlvD-like"/>
    <property type="match status" value="1"/>
</dbReference>
<evidence type="ECO:0000259" key="16">
    <source>
        <dbReference type="Pfam" id="PF00920"/>
    </source>
</evidence>
<dbReference type="InterPro" id="IPR020558">
    <property type="entry name" value="DiOHA_6PGluconate_deHydtase_CS"/>
</dbReference>
<keyword evidence="6 15" id="KW-0460">Magnesium</keyword>
<dbReference type="SUPFAM" id="SSF143975">
    <property type="entry name" value="IlvD/EDD N-terminal domain-like"/>
    <property type="match status" value="1"/>
</dbReference>
<dbReference type="Pfam" id="PF00920">
    <property type="entry name" value="ILVD_EDD_N"/>
    <property type="match status" value="1"/>
</dbReference>
<dbReference type="RefSeq" id="WP_194214154.1">
    <property type="nucleotide sequence ID" value="NZ_CP061205.1"/>
</dbReference>
<evidence type="ECO:0000256" key="13">
    <source>
        <dbReference type="ARBA" id="ARBA00029437"/>
    </source>
</evidence>
<evidence type="ECO:0000256" key="3">
    <source>
        <dbReference type="ARBA" id="ARBA00022605"/>
    </source>
</evidence>
<feature type="modified residue" description="N6-carboxylysine" evidence="15">
    <location>
        <position position="131"/>
    </location>
</feature>
<feature type="binding site" evidence="15">
    <location>
        <position position="130"/>
    </location>
    <ligand>
        <name>Mg(2+)</name>
        <dbReference type="ChEBI" id="CHEBI:18420"/>
    </ligand>
</feature>
<proteinExistence type="inferred from homology"/>
<keyword evidence="8 15" id="KW-0411">Iron-sulfur</keyword>
<evidence type="ECO:0000256" key="10">
    <source>
        <dbReference type="ARBA" id="ARBA00023304"/>
    </source>
</evidence>
<dbReference type="NCBIfam" id="TIGR00110">
    <property type="entry name" value="ilvD"/>
    <property type="match status" value="1"/>
</dbReference>
<keyword evidence="4 15" id="KW-0001">2Fe-2S</keyword>
<dbReference type="InterPro" id="IPR004404">
    <property type="entry name" value="DihydroxyA_deHydtase"/>
</dbReference>
<dbReference type="Proteomes" id="UP001595444">
    <property type="component" value="Unassembled WGS sequence"/>
</dbReference>
<evidence type="ECO:0000256" key="11">
    <source>
        <dbReference type="ARBA" id="ARBA00029304"/>
    </source>
</evidence>
<keyword evidence="5 15" id="KW-0479">Metal-binding</keyword>
<feature type="binding site" evidence="15">
    <location>
        <position position="56"/>
    </location>
    <ligand>
        <name>[2Fe-2S] cluster</name>
        <dbReference type="ChEBI" id="CHEBI:190135"/>
    </ligand>
</feature>
<comment type="cofactor">
    <cofactor evidence="1 15">
        <name>Mg(2+)</name>
        <dbReference type="ChEBI" id="CHEBI:18420"/>
    </cofactor>
</comment>
<comment type="pathway">
    <text evidence="12 15">Amino-acid biosynthesis; L-valine biosynthesis; L-valine from pyruvate: step 3/4.</text>
</comment>
<dbReference type="InterPro" id="IPR056740">
    <property type="entry name" value="ILV_EDD_C"/>
</dbReference>
<feature type="domain" description="Dihydroxy-acid/6-phosphogluconate dehydratase C-terminal" evidence="17">
    <location>
        <begin position="369"/>
        <end position="557"/>
    </location>
</feature>
<evidence type="ECO:0000256" key="14">
    <source>
        <dbReference type="ARBA" id="ARBA00029490"/>
    </source>
</evidence>
<feature type="binding site" description="via carbamate group" evidence="15">
    <location>
        <position position="131"/>
    </location>
    <ligand>
        <name>Mg(2+)</name>
        <dbReference type="ChEBI" id="CHEBI:18420"/>
    </ligand>
</feature>
<dbReference type="PROSITE" id="PS00887">
    <property type="entry name" value="ILVD_EDD_2"/>
    <property type="match status" value="1"/>
</dbReference>
<comment type="caution">
    <text evidence="15">Lacks conserved residue(s) required for the propagation of feature annotation.</text>
</comment>
<dbReference type="InterPro" id="IPR042096">
    <property type="entry name" value="Dihydro-acid_dehy_C"/>
</dbReference>
<keyword evidence="10 15" id="KW-0100">Branched-chain amino acid biosynthesis</keyword>
<comment type="catalytic activity">
    <reaction evidence="11">
        <text>(2R)-2,3-dihydroxy-3-methylbutanoate = 3-methyl-2-oxobutanoate + H2O</text>
        <dbReference type="Rhea" id="RHEA:24809"/>
        <dbReference type="ChEBI" id="CHEBI:11851"/>
        <dbReference type="ChEBI" id="CHEBI:15377"/>
        <dbReference type="ChEBI" id="CHEBI:49072"/>
        <dbReference type="EC" id="4.2.1.9"/>
    </reaction>
    <physiologicalReaction direction="left-to-right" evidence="11">
        <dbReference type="Rhea" id="RHEA:24810"/>
    </physiologicalReaction>
</comment>
<feature type="binding site" evidence="15">
    <location>
        <position position="451"/>
    </location>
    <ligand>
        <name>Mg(2+)</name>
        <dbReference type="ChEBI" id="CHEBI:18420"/>
    </ligand>
</feature>
<evidence type="ECO:0000256" key="6">
    <source>
        <dbReference type="ARBA" id="ARBA00022842"/>
    </source>
</evidence>
<comment type="pathway">
    <text evidence="13 15">Amino-acid biosynthesis; L-isoleucine biosynthesis; L-isoleucine from 2-oxobutanoate: step 3/4.</text>
</comment>
<evidence type="ECO:0000256" key="1">
    <source>
        <dbReference type="ARBA" id="ARBA00001946"/>
    </source>
</evidence>
<keyword evidence="3 15" id="KW-0028">Amino-acid biosynthesis</keyword>
<keyword evidence="9 15" id="KW-0456">Lyase</keyword>
<dbReference type="InterPro" id="IPR050165">
    <property type="entry name" value="DHAD_IlvD/Edd"/>
</dbReference>
<evidence type="ECO:0000313" key="18">
    <source>
        <dbReference type="EMBL" id="MFC3052159.1"/>
    </source>
</evidence>
<comment type="cofactor">
    <cofactor evidence="15">
        <name>[2Fe-2S] cluster</name>
        <dbReference type="ChEBI" id="CHEBI:190135"/>
    </cofactor>
    <text evidence="15">Binds 1 [2Fe-2S] cluster per subunit. This cluster acts as a Lewis acid cofactor.</text>
</comment>
<dbReference type="InterPro" id="IPR000581">
    <property type="entry name" value="ILV_EDD_N"/>
</dbReference>
<comment type="caution">
    <text evidence="18">The sequence shown here is derived from an EMBL/GenBank/DDBJ whole genome shotgun (WGS) entry which is preliminary data.</text>
</comment>
<dbReference type="EC" id="4.2.1.9" evidence="14 15"/>
<feature type="binding site" evidence="15">
    <location>
        <position position="88"/>
    </location>
    <ligand>
        <name>Mg(2+)</name>
        <dbReference type="ChEBI" id="CHEBI:18420"/>
    </ligand>
</feature>
<evidence type="ECO:0000256" key="15">
    <source>
        <dbReference type="HAMAP-Rule" id="MF_00012"/>
    </source>
</evidence>
<evidence type="ECO:0000256" key="2">
    <source>
        <dbReference type="ARBA" id="ARBA00006486"/>
    </source>
</evidence>
<evidence type="ECO:0000313" key="19">
    <source>
        <dbReference type="Proteomes" id="UP001595444"/>
    </source>
</evidence>
<evidence type="ECO:0000256" key="9">
    <source>
        <dbReference type="ARBA" id="ARBA00023239"/>
    </source>
</evidence>
<gene>
    <name evidence="15 18" type="primary">ilvD</name>
    <name evidence="18" type="ORF">ACFOKA_09610</name>
</gene>
<accession>A0ABV7D4T7</accession>
<comment type="subunit">
    <text evidence="15">Homodimer.</text>
</comment>
<dbReference type="Gene3D" id="3.50.30.80">
    <property type="entry name" value="IlvD/EDD C-terminal domain-like"/>
    <property type="match status" value="1"/>
</dbReference>
<comment type="catalytic activity">
    <reaction evidence="15">
        <text>(2R,3R)-2,3-dihydroxy-3-methylpentanoate = (S)-3-methyl-2-oxopentanoate + H2O</text>
        <dbReference type="Rhea" id="RHEA:27694"/>
        <dbReference type="ChEBI" id="CHEBI:15377"/>
        <dbReference type="ChEBI" id="CHEBI:35146"/>
        <dbReference type="ChEBI" id="CHEBI:49258"/>
        <dbReference type="EC" id="4.2.1.9"/>
    </reaction>
</comment>
<protein>
    <recommendedName>
        <fullName evidence="14 15">Dihydroxy-acid dehydratase</fullName>
        <shortName evidence="15">DAD</shortName>
        <ecNumber evidence="14 15">4.2.1.9</ecNumber>
    </recommendedName>
</protein>
<comment type="similarity">
    <text evidence="2 15">Belongs to the IlvD/Edd family.</text>
</comment>
<keyword evidence="7 15" id="KW-0408">Iron</keyword>
<evidence type="ECO:0000256" key="7">
    <source>
        <dbReference type="ARBA" id="ARBA00023004"/>
    </source>
</evidence>
<evidence type="ECO:0000256" key="4">
    <source>
        <dbReference type="ARBA" id="ARBA00022714"/>
    </source>
</evidence>
<reference evidence="19" key="1">
    <citation type="journal article" date="2019" name="Int. J. Syst. Evol. Microbiol.">
        <title>The Global Catalogue of Microorganisms (GCM) 10K type strain sequencing project: providing services to taxonomists for standard genome sequencing and annotation.</title>
        <authorList>
            <consortium name="The Broad Institute Genomics Platform"/>
            <consortium name="The Broad Institute Genome Sequencing Center for Infectious Disease"/>
            <person name="Wu L."/>
            <person name="Ma J."/>
        </authorList>
    </citation>
    <scope>NUCLEOTIDE SEQUENCE [LARGE SCALE GENOMIC DNA]</scope>
    <source>
        <strain evidence="19">KCTC 62164</strain>
    </source>
</reference>
<feature type="domain" description="Dihydroxy-acid/6-phosphogluconate dehydratase N-terminal" evidence="16">
    <location>
        <begin position="41"/>
        <end position="358"/>
    </location>
</feature>
<dbReference type="InterPro" id="IPR037237">
    <property type="entry name" value="IlvD/EDD_N"/>
</dbReference>